<dbReference type="EMBL" id="CADEAL010003757">
    <property type="protein sequence ID" value="CAB1445703.1"/>
    <property type="molecule type" value="Genomic_DNA"/>
</dbReference>
<reference evidence="2" key="1">
    <citation type="submission" date="2020-03" db="EMBL/GenBank/DDBJ databases">
        <authorList>
            <person name="Weist P."/>
        </authorList>
    </citation>
    <scope>NUCLEOTIDE SEQUENCE</scope>
</reference>
<gene>
    <name evidence="2" type="ORF">PLEPLA_LOCUS33434</name>
</gene>
<evidence type="ECO:0000313" key="3">
    <source>
        <dbReference type="Proteomes" id="UP001153269"/>
    </source>
</evidence>
<sequence length="411" mass="43747">MAKKSPLAYRGGLRFVAPHLYSLLTGTSLQPNLLTWGAVGLGEDPADSKRVLVWGVDVGEGASTAGASLIRSVLGSTSHIQPRLGPSQTQTQSLLRARGSQLMSLILRRQRSSHRLRLQSLLCAREVLTASSAPVPVPCLRVPADATLVPASDVLVVLAPVPVPRRRVPADATLVPASEVLAVTAPVPVPRRRVPADATLVPASEVLAVPAPVPAPRRRLLADVPCVPASEVLAVPAPVPVPRRRVPADATLSPVSEVLSVPAPVPAPVPVPRRRVPADASMVPASEVFAVSAPVPAPVPAPVLVPRQRIPVDPLWFRSLRSSRCQLRLLPHVRRLRSEHLPSAPDRSSDHPSEELPCLAPDRPSEPQNSAFERPRRRWTENLGTSWIASSGYPLLPPVAVHVLGRLASGP</sequence>
<dbReference type="Proteomes" id="UP001153269">
    <property type="component" value="Unassembled WGS sequence"/>
</dbReference>
<proteinExistence type="predicted"/>
<evidence type="ECO:0000256" key="1">
    <source>
        <dbReference type="SAM" id="MobiDB-lite"/>
    </source>
</evidence>
<accession>A0A9N7VC47</accession>
<comment type="caution">
    <text evidence="2">The sequence shown here is derived from an EMBL/GenBank/DDBJ whole genome shotgun (WGS) entry which is preliminary data.</text>
</comment>
<name>A0A9N7VC47_PLEPL</name>
<dbReference type="AlphaFoldDB" id="A0A9N7VC47"/>
<feature type="region of interest" description="Disordered" evidence="1">
    <location>
        <begin position="341"/>
        <end position="377"/>
    </location>
</feature>
<evidence type="ECO:0000313" key="2">
    <source>
        <dbReference type="EMBL" id="CAB1445703.1"/>
    </source>
</evidence>
<organism evidence="2 3">
    <name type="scientific">Pleuronectes platessa</name>
    <name type="common">European plaice</name>
    <dbReference type="NCBI Taxonomy" id="8262"/>
    <lineage>
        <taxon>Eukaryota</taxon>
        <taxon>Metazoa</taxon>
        <taxon>Chordata</taxon>
        <taxon>Craniata</taxon>
        <taxon>Vertebrata</taxon>
        <taxon>Euteleostomi</taxon>
        <taxon>Actinopterygii</taxon>
        <taxon>Neopterygii</taxon>
        <taxon>Teleostei</taxon>
        <taxon>Neoteleostei</taxon>
        <taxon>Acanthomorphata</taxon>
        <taxon>Carangaria</taxon>
        <taxon>Pleuronectiformes</taxon>
        <taxon>Pleuronectoidei</taxon>
        <taxon>Pleuronectidae</taxon>
        <taxon>Pleuronectes</taxon>
    </lineage>
</organism>
<protein>
    <submittedName>
        <fullName evidence="2">Uncharacterized protein</fullName>
    </submittedName>
</protein>
<keyword evidence="3" id="KW-1185">Reference proteome</keyword>